<organism evidence="13 14">
    <name type="scientific">Dichotomopilus funicola</name>
    <dbReference type="NCBI Taxonomy" id="1934379"/>
    <lineage>
        <taxon>Eukaryota</taxon>
        <taxon>Fungi</taxon>
        <taxon>Dikarya</taxon>
        <taxon>Ascomycota</taxon>
        <taxon>Pezizomycotina</taxon>
        <taxon>Sordariomycetes</taxon>
        <taxon>Sordariomycetidae</taxon>
        <taxon>Sordariales</taxon>
        <taxon>Chaetomiaceae</taxon>
        <taxon>Dichotomopilus</taxon>
    </lineage>
</organism>
<keyword evidence="6" id="KW-0999">Mitochondrion inner membrane</keyword>
<evidence type="ECO:0000256" key="11">
    <source>
        <dbReference type="RuleBase" id="RU000488"/>
    </source>
</evidence>
<dbReference type="PROSITE" id="PS50920">
    <property type="entry name" value="SOLCAR"/>
    <property type="match status" value="1"/>
</dbReference>
<evidence type="ECO:0000256" key="10">
    <source>
        <dbReference type="PROSITE-ProRule" id="PRU00282"/>
    </source>
</evidence>
<reference evidence="13" key="1">
    <citation type="journal article" date="2023" name="Mol. Phylogenet. Evol.">
        <title>Genome-scale phylogeny and comparative genomics of the fungal order Sordariales.</title>
        <authorList>
            <person name="Hensen N."/>
            <person name="Bonometti L."/>
            <person name="Westerberg I."/>
            <person name="Brannstrom I.O."/>
            <person name="Guillou S."/>
            <person name="Cros-Aarteil S."/>
            <person name="Calhoun S."/>
            <person name="Haridas S."/>
            <person name="Kuo A."/>
            <person name="Mondo S."/>
            <person name="Pangilinan J."/>
            <person name="Riley R."/>
            <person name="LaButti K."/>
            <person name="Andreopoulos B."/>
            <person name="Lipzen A."/>
            <person name="Chen C."/>
            <person name="Yan M."/>
            <person name="Daum C."/>
            <person name="Ng V."/>
            <person name="Clum A."/>
            <person name="Steindorff A."/>
            <person name="Ohm R.A."/>
            <person name="Martin F."/>
            <person name="Silar P."/>
            <person name="Natvig D.O."/>
            <person name="Lalanne C."/>
            <person name="Gautier V."/>
            <person name="Ament-Velasquez S.L."/>
            <person name="Kruys A."/>
            <person name="Hutchinson M.I."/>
            <person name="Powell A.J."/>
            <person name="Barry K."/>
            <person name="Miller A.N."/>
            <person name="Grigoriev I.V."/>
            <person name="Debuchy R."/>
            <person name="Gladieux P."/>
            <person name="Hiltunen Thoren M."/>
            <person name="Johannesson H."/>
        </authorList>
    </citation>
    <scope>NUCLEOTIDE SEQUENCE</scope>
    <source>
        <strain evidence="13">CBS 141.50</strain>
    </source>
</reference>
<evidence type="ECO:0000256" key="6">
    <source>
        <dbReference type="ARBA" id="ARBA00022792"/>
    </source>
</evidence>
<comment type="subcellular location">
    <subcellularLocation>
        <location evidence="1">Mitochondrion membrane</location>
        <topology evidence="1">Multi-pass membrane protein</topology>
    </subcellularLocation>
</comment>
<feature type="repeat" description="Solcar" evidence="10">
    <location>
        <begin position="228"/>
        <end position="327"/>
    </location>
</feature>
<gene>
    <name evidence="13" type="ORF">C8A04DRAFT_9705</name>
</gene>
<evidence type="ECO:0000256" key="4">
    <source>
        <dbReference type="ARBA" id="ARBA00022692"/>
    </source>
</evidence>
<evidence type="ECO:0000313" key="14">
    <source>
        <dbReference type="Proteomes" id="UP001302676"/>
    </source>
</evidence>
<evidence type="ECO:0000313" key="13">
    <source>
        <dbReference type="EMBL" id="KAK4146673.1"/>
    </source>
</evidence>
<feature type="region of interest" description="Disordered" evidence="12">
    <location>
        <begin position="1"/>
        <end position="43"/>
    </location>
</feature>
<dbReference type="EMBL" id="MU853560">
    <property type="protein sequence ID" value="KAK4146673.1"/>
    <property type="molecule type" value="Genomic_DNA"/>
</dbReference>
<reference evidence="13" key="2">
    <citation type="submission" date="2023-05" db="EMBL/GenBank/DDBJ databases">
        <authorList>
            <consortium name="Lawrence Berkeley National Laboratory"/>
            <person name="Steindorff A."/>
            <person name="Hensen N."/>
            <person name="Bonometti L."/>
            <person name="Westerberg I."/>
            <person name="Brannstrom I.O."/>
            <person name="Guillou S."/>
            <person name="Cros-Aarteil S."/>
            <person name="Calhoun S."/>
            <person name="Haridas S."/>
            <person name="Kuo A."/>
            <person name="Mondo S."/>
            <person name="Pangilinan J."/>
            <person name="Riley R."/>
            <person name="Labutti K."/>
            <person name="Andreopoulos B."/>
            <person name="Lipzen A."/>
            <person name="Chen C."/>
            <person name="Yanf M."/>
            <person name="Daum C."/>
            <person name="Ng V."/>
            <person name="Clum A."/>
            <person name="Ohm R."/>
            <person name="Martin F."/>
            <person name="Silar P."/>
            <person name="Natvig D."/>
            <person name="Lalanne C."/>
            <person name="Gautier V."/>
            <person name="Ament-Velasquez S.L."/>
            <person name="Kruys A."/>
            <person name="Hutchinson M.I."/>
            <person name="Powell A.J."/>
            <person name="Barry K."/>
            <person name="Miller A.N."/>
            <person name="Grigoriev I.V."/>
            <person name="Debuchy R."/>
            <person name="Gladieux P."/>
            <person name="Thoren M.H."/>
            <person name="Johannesson H."/>
        </authorList>
    </citation>
    <scope>NUCLEOTIDE SEQUENCE</scope>
    <source>
        <strain evidence="13">CBS 141.50</strain>
    </source>
</reference>
<evidence type="ECO:0000256" key="5">
    <source>
        <dbReference type="ARBA" id="ARBA00022737"/>
    </source>
</evidence>
<keyword evidence="4 10" id="KW-0812">Transmembrane</keyword>
<keyword evidence="14" id="KW-1185">Reference proteome</keyword>
<dbReference type="Gene3D" id="1.50.40.10">
    <property type="entry name" value="Mitochondrial carrier domain"/>
    <property type="match status" value="1"/>
</dbReference>
<dbReference type="GO" id="GO:0031966">
    <property type="term" value="C:mitochondrial membrane"/>
    <property type="evidence" value="ECO:0007669"/>
    <property type="project" value="UniProtKB-SubCell"/>
</dbReference>
<keyword evidence="3 11" id="KW-0813">Transport</keyword>
<dbReference type="PANTHER" id="PTHR45624:SF26">
    <property type="entry name" value="CARRIER PROTEIN, PUTATIVE (AFU_ORTHOLOGUE AFUA_1G07710)-RELATED"/>
    <property type="match status" value="1"/>
</dbReference>
<dbReference type="SUPFAM" id="SSF103506">
    <property type="entry name" value="Mitochondrial carrier"/>
    <property type="match status" value="1"/>
</dbReference>
<name>A0AAN6V880_9PEZI</name>
<comment type="similarity">
    <text evidence="2 11">Belongs to the mitochondrial carrier (TC 2.A.29) family.</text>
</comment>
<sequence>MSSPPNRSRGDGPSTASPNPSPSPFEAENATSQQHHSASFPALPPGFNPGILPAIPVDTVFPPDKAPTSNAATGASAAGVRALTSQAVAFYFRAPVKAFFRTRVDYLAYARAIQEQEHAAQLLSRQGSSSALSLASAAASSSTPTSVSSSTPTSTSTTWLRARLRSTTPAVLASAVRHYGWRVVPDQILPPLVANVGVGAVLYTSYLQILARLHPDSGRATRRVYPPPGPADTFAAGFLAGAVQSVVAAPLDAVQARWDGVTSGRVVNGNGGATGAVERPRSMWAFSAAKLREIGVRGVFSGWGLSFLKDSMGSGIFFSVFEYVKAQGYYNFVRWYYGSLNEDTIVLLSRKRPAEQSTLKHRFEEAAPHMPTIIRPHYAIEPAFLLLAGMSASLAQQTILHPLSHVQSEHWERLESLDAHARKLRSVGFFSSPSNPRHQGQKQQHTWHMFRAYRDAYRTTWAACRAEAKAGGQTMRQWLYRGFWWNTIRQVPSTSAGLIIFELVRRKYGFGGEQVRINRDGYDILLN</sequence>
<evidence type="ECO:0000256" key="7">
    <source>
        <dbReference type="ARBA" id="ARBA00022989"/>
    </source>
</evidence>
<proteinExistence type="inferred from homology"/>
<dbReference type="InterPro" id="IPR023395">
    <property type="entry name" value="MCP_dom_sf"/>
</dbReference>
<dbReference type="Proteomes" id="UP001302676">
    <property type="component" value="Unassembled WGS sequence"/>
</dbReference>
<keyword evidence="8" id="KW-0496">Mitochondrion</keyword>
<keyword evidence="9 10" id="KW-0472">Membrane</keyword>
<evidence type="ECO:0000256" key="8">
    <source>
        <dbReference type="ARBA" id="ARBA00023128"/>
    </source>
</evidence>
<dbReference type="InterPro" id="IPR018108">
    <property type="entry name" value="MCP_transmembrane"/>
</dbReference>
<dbReference type="RefSeq" id="XP_062640044.1">
    <property type="nucleotide sequence ID" value="XM_062785587.1"/>
</dbReference>
<evidence type="ECO:0000256" key="2">
    <source>
        <dbReference type="ARBA" id="ARBA00006375"/>
    </source>
</evidence>
<dbReference type="Pfam" id="PF00153">
    <property type="entry name" value="Mito_carr"/>
    <property type="match status" value="1"/>
</dbReference>
<dbReference type="InterPro" id="IPR050567">
    <property type="entry name" value="Mitochondrial_Carrier"/>
</dbReference>
<evidence type="ECO:0000256" key="9">
    <source>
        <dbReference type="ARBA" id="ARBA00023136"/>
    </source>
</evidence>
<evidence type="ECO:0000256" key="3">
    <source>
        <dbReference type="ARBA" id="ARBA00022448"/>
    </source>
</evidence>
<evidence type="ECO:0000256" key="1">
    <source>
        <dbReference type="ARBA" id="ARBA00004225"/>
    </source>
</evidence>
<keyword evidence="5" id="KW-0677">Repeat</keyword>
<dbReference type="PANTHER" id="PTHR45624">
    <property type="entry name" value="MITOCHONDRIAL BASIC AMINO ACIDS TRANSPORTER-RELATED"/>
    <property type="match status" value="1"/>
</dbReference>
<protein>
    <submittedName>
        <fullName evidence="13">Mitochondrial carrier domain-containing protein</fullName>
    </submittedName>
</protein>
<evidence type="ECO:0000256" key="12">
    <source>
        <dbReference type="SAM" id="MobiDB-lite"/>
    </source>
</evidence>
<accession>A0AAN6V880</accession>
<dbReference type="AlphaFoldDB" id="A0AAN6V880"/>
<dbReference type="GO" id="GO:0022857">
    <property type="term" value="F:transmembrane transporter activity"/>
    <property type="evidence" value="ECO:0007669"/>
    <property type="project" value="TreeGrafter"/>
</dbReference>
<keyword evidence="7" id="KW-1133">Transmembrane helix</keyword>
<dbReference type="GeneID" id="87822200"/>
<comment type="caution">
    <text evidence="13">The sequence shown here is derived from an EMBL/GenBank/DDBJ whole genome shotgun (WGS) entry which is preliminary data.</text>
</comment>